<dbReference type="AlphaFoldDB" id="A0A4Q5LRB6"/>
<keyword evidence="4" id="KW-0812">Transmembrane</keyword>
<dbReference type="EMBL" id="SEWG01000001">
    <property type="protein sequence ID" value="RYU92041.1"/>
    <property type="molecule type" value="Genomic_DNA"/>
</dbReference>
<feature type="domain" description="TonB-dependent transporter Oar-like beta-barrel" evidence="8">
    <location>
        <begin position="236"/>
        <end position="307"/>
    </location>
</feature>
<organism evidence="9 10">
    <name type="scientific">Mucilaginibacter terrigena</name>
    <dbReference type="NCBI Taxonomy" id="2492395"/>
    <lineage>
        <taxon>Bacteria</taxon>
        <taxon>Pseudomonadati</taxon>
        <taxon>Bacteroidota</taxon>
        <taxon>Sphingobacteriia</taxon>
        <taxon>Sphingobacteriales</taxon>
        <taxon>Sphingobacteriaceae</taxon>
        <taxon>Mucilaginibacter</taxon>
    </lineage>
</organism>
<keyword evidence="2" id="KW-0813">Transport</keyword>
<evidence type="ECO:0000313" key="10">
    <source>
        <dbReference type="Proteomes" id="UP000293331"/>
    </source>
</evidence>
<evidence type="ECO:0000256" key="3">
    <source>
        <dbReference type="ARBA" id="ARBA00022452"/>
    </source>
</evidence>
<feature type="domain" description="TonB-dependent transporter Oar-like beta-barrel" evidence="8">
    <location>
        <begin position="317"/>
        <end position="998"/>
    </location>
</feature>
<dbReference type="Gene3D" id="2.60.40.1120">
    <property type="entry name" value="Carboxypeptidase-like, regulatory domain"/>
    <property type="match status" value="1"/>
</dbReference>
<evidence type="ECO:0000256" key="7">
    <source>
        <dbReference type="SAM" id="SignalP"/>
    </source>
</evidence>
<dbReference type="GO" id="GO:0044718">
    <property type="term" value="P:siderophore transmembrane transport"/>
    <property type="evidence" value="ECO:0007669"/>
    <property type="project" value="TreeGrafter"/>
</dbReference>
<feature type="chain" id="PRO_5020701534" evidence="7">
    <location>
        <begin position="21"/>
        <end position="1060"/>
    </location>
</feature>
<dbReference type="Pfam" id="PF25183">
    <property type="entry name" value="OMP_b-brl_4"/>
    <property type="match status" value="2"/>
</dbReference>
<evidence type="ECO:0000256" key="5">
    <source>
        <dbReference type="ARBA" id="ARBA00023136"/>
    </source>
</evidence>
<protein>
    <submittedName>
        <fullName evidence="9">TonB-dependent receptor</fullName>
    </submittedName>
</protein>
<dbReference type="InterPro" id="IPR036942">
    <property type="entry name" value="Beta-barrel_TonB_sf"/>
</dbReference>
<accession>A0A4Q5LRB6</accession>
<keyword evidence="6" id="KW-0998">Cell outer membrane</keyword>
<reference evidence="9 10" key="1">
    <citation type="submission" date="2019-02" db="EMBL/GenBank/DDBJ databases">
        <title>Bacterial novel species Mucilaginibacter sp. 17JY9-4 isolated from soil.</title>
        <authorList>
            <person name="Jung H.-Y."/>
        </authorList>
    </citation>
    <scope>NUCLEOTIDE SEQUENCE [LARGE SCALE GENOMIC DNA]</scope>
    <source>
        <strain evidence="9 10">17JY9-4</strain>
    </source>
</reference>
<dbReference type="InterPro" id="IPR008969">
    <property type="entry name" value="CarboxyPept-like_regulatory"/>
</dbReference>
<dbReference type="InterPro" id="IPR039426">
    <property type="entry name" value="TonB-dep_rcpt-like"/>
</dbReference>
<dbReference type="RefSeq" id="WP_129874771.1">
    <property type="nucleotide sequence ID" value="NZ_SEWG01000001.1"/>
</dbReference>
<dbReference type="InterPro" id="IPR057601">
    <property type="entry name" value="Oar-like_b-barrel"/>
</dbReference>
<proteinExistence type="predicted"/>
<dbReference type="OrthoDB" id="9768147at2"/>
<comment type="subcellular location">
    <subcellularLocation>
        <location evidence="1">Cell outer membrane</location>
        <topology evidence="1">Multi-pass membrane protein</topology>
    </subcellularLocation>
</comment>
<gene>
    <name evidence="9" type="ORF">EWM62_00965</name>
</gene>
<keyword evidence="5" id="KW-0472">Membrane</keyword>
<evidence type="ECO:0000256" key="6">
    <source>
        <dbReference type="ARBA" id="ARBA00023237"/>
    </source>
</evidence>
<dbReference type="GO" id="GO:0015344">
    <property type="term" value="F:siderophore uptake transmembrane transporter activity"/>
    <property type="evidence" value="ECO:0007669"/>
    <property type="project" value="TreeGrafter"/>
</dbReference>
<keyword evidence="7" id="KW-0732">Signal</keyword>
<feature type="signal peptide" evidence="7">
    <location>
        <begin position="1"/>
        <end position="20"/>
    </location>
</feature>
<comment type="caution">
    <text evidence="9">The sequence shown here is derived from an EMBL/GenBank/DDBJ whole genome shotgun (WGS) entry which is preliminary data.</text>
</comment>
<dbReference type="SUPFAM" id="SSF49464">
    <property type="entry name" value="Carboxypeptidase regulatory domain-like"/>
    <property type="match status" value="1"/>
</dbReference>
<evidence type="ECO:0000259" key="8">
    <source>
        <dbReference type="Pfam" id="PF25183"/>
    </source>
</evidence>
<evidence type="ECO:0000256" key="2">
    <source>
        <dbReference type="ARBA" id="ARBA00022448"/>
    </source>
</evidence>
<dbReference type="Gene3D" id="2.40.170.20">
    <property type="entry name" value="TonB-dependent receptor, beta-barrel domain"/>
    <property type="match status" value="1"/>
</dbReference>
<keyword evidence="10" id="KW-1185">Reference proteome</keyword>
<dbReference type="SUPFAM" id="SSF56935">
    <property type="entry name" value="Porins"/>
    <property type="match status" value="1"/>
</dbReference>
<dbReference type="GO" id="GO:0009279">
    <property type="term" value="C:cell outer membrane"/>
    <property type="evidence" value="ECO:0007669"/>
    <property type="project" value="UniProtKB-SubCell"/>
</dbReference>
<evidence type="ECO:0000256" key="1">
    <source>
        <dbReference type="ARBA" id="ARBA00004571"/>
    </source>
</evidence>
<evidence type="ECO:0000256" key="4">
    <source>
        <dbReference type="ARBA" id="ARBA00022692"/>
    </source>
</evidence>
<keyword evidence="9" id="KW-0675">Receptor</keyword>
<dbReference type="PANTHER" id="PTHR30069:SF46">
    <property type="entry name" value="OAR PROTEIN"/>
    <property type="match status" value="1"/>
</dbReference>
<dbReference type="Proteomes" id="UP000293331">
    <property type="component" value="Unassembled WGS sequence"/>
</dbReference>
<name>A0A4Q5LRB6_9SPHI</name>
<evidence type="ECO:0000313" key="9">
    <source>
        <dbReference type="EMBL" id="RYU92041.1"/>
    </source>
</evidence>
<dbReference type="Pfam" id="PF13620">
    <property type="entry name" value="CarboxypepD_reg"/>
    <property type="match status" value="1"/>
</dbReference>
<sequence length="1060" mass="115543">MRKHLLLSIIFLFTAAVTFAQVTTSSMAGLIKDGKGETLIGATVRATHQPSGTNYAITTNVDGRFTINNMRVGGPYTVVISYIGFETATINDVYLRLGESYVLNQTLNQTGVSLSEVKITGRRDQVLNSHRTGASTNIGRTQLENLPTSSRSLQDFTRLTPQASGNSFGGSSNRYNNITIDGAVNNDVFGLSSSGTPGGQASTQPIALDAIQEIQVVLAPYDVTLGNFTGAGVNAVTRSGTNTVEGSVYYYNKSNSLSGKNVLTGAKSANYSDLQYGIRIGGPIIKNKLFFFANAELGRRHSPLSNNAGEAGAPVSTATAKAIADYTLQKYKYDVGSYDSQDLSRENNKVFGKIDWNISDKHQLTLRYNYIDAFDDNLTRSGTLFSFGNNAYKFANKQHVGIIELRSNFSQRFSNNLILGYTRVRDARETAGALFPSVQINKIDNVSANSVVFGSERSSVANQLDQDIFEFTDNFKINLGLHNITIGTHNEFFSFRNLFINNSNGRWTYDNLNDYLTDKAPLSVAATVSRVPGDAFPAAKFNAAQLGFYAQDEFQPTTGLKITAGIRVDVPVFGDKPLRNPLIEQSFPGYTTNRTPSTKPLFSPRIGFNYDVLGDRSIQLRGGTGIFTGRVPFVWLSNQYGSSGMLFSTIDVKSTGTSGTVDPNLQFEPDATKQGTVGTGSNRAEVDLVSNNFKIPQVFRSNLAADFKLPYGIIGTLEGIYTKTLNNVVYSDLNLKQPNVNGSGAAVTLNPAYSNGADTRLVYGPRVDNTNFTNVILLSNSNKGYTYNLTAQLQKTFDNGFSAMVAYTNTKAQSVNDGASSTALSNWEFVQIVNDPNNPSLATSNYQTRHRIVGSAAYSISYGRNKNFSTGVSLFYAGFSGQPFTYLYNGDLNGDGRTGNDLLYIPKSQSDIKLLPLNASGSAPAQTADQEWAALNSFIQNDPYLSKHRGEYAKRNGASAPFQHQFDFRVTQDIGGIISGSKNRIQLTFDIFNVGNLLNKHWGRQYLVTNQAVTLVNYVSNADITKAGYTFRAPTNNVGYTTSPFGSAWTGQFGVRYLFN</sequence>
<dbReference type="PANTHER" id="PTHR30069">
    <property type="entry name" value="TONB-DEPENDENT OUTER MEMBRANE RECEPTOR"/>
    <property type="match status" value="1"/>
</dbReference>
<keyword evidence="3" id="KW-1134">Transmembrane beta strand</keyword>